<sequence>MARPIWSGTLSFGLVNVSVSLYSATQDRSPHFNQFQRGTSDRIRYRRVNERTGDEVDYDDIVRGAEVDKNEYVLFEPDELESVAPGRSRSLEISEFVAEDEIDPVLYQKSYYLGPRREDDQKVYGLLLAALAEQRRVAVGTFVLRSKEYLALVRPAGPVLTLSTLYFDDEVRDAGKTVGDLPDPDDVDGKQLRMAEDLIEAMADDWDPSRYHDTYRERVDELVEAKRSGSEVVGESEPPEDTKVVDLMSALRASVERSSGKGAGSKRSGSKRSGGQPSGGKRSGGRGSGGTRSGGRGSGRGGSSRSRGGSGASRRGGDGALSDLNTGELRKLARELDVPGRSTMRRDELIATVGKARRRAS</sequence>
<dbReference type="InterPro" id="IPR011112">
    <property type="entry name" value="Rho-like_N"/>
</dbReference>
<dbReference type="CDD" id="cd00789">
    <property type="entry name" value="KU_like"/>
    <property type="match status" value="1"/>
</dbReference>
<dbReference type="Pfam" id="PF02735">
    <property type="entry name" value="Ku"/>
    <property type="match status" value="1"/>
</dbReference>
<evidence type="ECO:0000256" key="2">
    <source>
        <dbReference type="ARBA" id="ARBA00023172"/>
    </source>
</evidence>
<dbReference type="OrthoDB" id="9795084at2"/>
<dbReference type="PANTHER" id="PTHR41251">
    <property type="entry name" value="NON-HOMOLOGOUS END JOINING PROTEIN KU"/>
    <property type="match status" value="1"/>
</dbReference>
<comment type="function">
    <text evidence="3">With LigD forms a non-homologous end joining (NHEJ) DNA repair enzyme, which repairs dsDNA breaks with reduced fidelity. Binds linear dsDNA with 5'- and 3'- overhangs but not closed circular dsDNA nor ssDNA. Recruits and stimulates the ligase activity of LigD.</text>
</comment>
<proteinExistence type="inferred from homology"/>
<dbReference type="Proteomes" id="UP000680750">
    <property type="component" value="Chromosome"/>
</dbReference>
<feature type="compositionally biased region" description="Low complexity" evidence="4">
    <location>
        <begin position="265"/>
        <end position="275"/>
    </location>
</feature>
<keyword evidence="1 3" id="KW-0238">DNA-binding</keyword>
<evidence type="ECO:0000256" key="4">
    <source>
        <dbReference type="SAM" id="MobiDB-lite"/>
    </source>
</evidence>
<reference evidence="7" key="1">
    <citation type="submission" date="2020-08" db="EMBL/GenBank/DDBJ databases">
        <title>Whole genome shotgun sequence of Actinocatenispora sera NBRC 101916.</title>
        <authorList>
            <person name="Komaki H."/>
            <person name="Tamura T."/>
        </authorList>
    </citation>
    <scope>NUCLEOTIDE SEQUENCE</scope>
    <source>
        <strain evidence="7">NBRC 101916</strain>
    </source>
</reference>
<protein>
    <recommendedName>
        <fullName evidence="3">Non-homologous end joining protein Ku</fullName>
    </recommendedName>
</protein>
<dbReference type="RefSeq" id="WP_030444201.1">
    <property type="nucleotide sequence ID" value="NZ_AP023354.1"/>
</dbReference>
<evidence type="ECO:0000259" key="6">
    <source>
        <dbReference type="SMART" id="SM00959"/>
    </source>
</evidence>
<dbReference type="InterPro" id="IPR009187">
    <property type="entry name" value="Prok_Ku"/>
</dbReference>
<comment type="similarity">
    <text evidence="3">Belongs to the prokaryotic Ku family.</text>
</comment>
<dbReference type="Gene3D" id="2.40.290.10">
    <property type="match status" value="1"/>
</dbReference>
<dbReference type="HAMAP" id="MF_01875">
    <property type="entry name" value="Prokaryotic_Ku"/>
    <property type="match status" value="1"/>
</dbReference>
<dbReference type="NCBIfam" id="TIGR02772">
    <property type="entry name" value="Ku_bact"/>
    <property type="match status" value="1"/>
</dbReference>
<dbReference type="SMART" id="SM00559">
    <property type="entry name" value="Ku78"/>
    <property type="match status" value="1"/>
</dbReference>
<dbReference type="GO" id="GO:0006353">
    <property type="term" value="P:DNA-templated transcription termination"/>
    <property type="evidence" value="ECO:0007669"/>
    <property type="project" value="InterPro"/>
</dbReference>
<dbReference type="SUPFAM" id="SSF100939">
    <property type="entry name" value="SPOC domain-like"/>
    <property type="match status" value="1"/>
</dbReference>
<comment type="subunit">
    <text evidence="3">Homodimer. Interacts with LigD.</text>
</comment>
<evidence type="ECO:0000256" key="1">
    <source>
        <dbReference type="ARBA" id="ARBA00023125"/>
    </source>
</evidence>
<dbReference type="EMBL" id="AP023354">
    <property type="protein sequence ID" value="BCJ31507.1"/>
    <property type="molecule type" value="Genomic_DNA"/>
</dbReference>
<keyword evidence="2 3" id="KW-0233">DNA recombination</keyword>
<dbReference type="AlphaFoldDB" id="A0A810L8E1"/>
<dbReference type="InterPro" id="IPR006164">
    <property type="entry name" value="DNA_bd_Ku70/Ku80"/>
</dbReference>
<evidence type="ECO:0000259" key="5">
    <source>
        <dbReference type="SMART" id="SM00559"/>
    </source>
</evidence>
<organism evidence="7 8">
    <name type="scientific">Actinocatenispora sera</name>
    <dbReference type="NCBI Taxonomy" id="390989"/>
    <lineage>
        <taxon>Bacteria</taxon>
        <taxon>Bacillati</taxon>
        <taxon>Actinomycetota</taxon>
        <taxon>Actinomycetes</taxon>
        <taxon>Micromonosporales</taxon>
        <taxon>Micromonosporaceae</taxon>
        <taxon>Actinocatenispora</taxon>
    </lineage>
</organism>
<dbReference type="PANTHER" id="PTHR41251:SF1">
    <property type="entry name" value="NON-HOMOLOGOUS END JOINING PROTEIN KU"/>
    <property type="match status" value="1"/>
</dbReference>
<name>A0A810L8E1_9ACTN</name>
<keyword evidence="8" id="KW-1185">Reference proteome</keyword>
<dbReference type="GO" id="GO:0003690">
    <property type="term" value="F:double-stranded DNA binding"/>
    <property type="evidence" value="ECO:0007669"/>
    <property type="project" value="UniProtKB-UniRule"/>
</dbReference>
<evidence type="ECO:0000256" key="3">
    <source>
        <dbReference type="HAMAP-Rule" id="MF_01875"/>
    </source>
</evidence>
<keyword evidence="3" id="KW-0227">DNA damage</keyword>
<feature type="compositionally biased region" description="Gly residues" evidence="4">
    <location>
        <begin position="276"/>
        <end position="302"/>
    </location>
</feature>
<dbReference type="GO" id="GO:0006310">
    <property type="term" value="P:DNA recombination"/>
    <property type="evidence" value="ECO:0007669"/>
    <property type="project" value="UniProtKB-KW"/>
</dbReference>
<dbReference type="SMART" id="SM00959">
    <property type="entry name" value="Rho_N"/>
    <property type="match status" value="1"/>
</dbReference>
<feature type="domain" description="Rho termination factor-like N-terminal" evidence="6">
    <location>
        <begin position="320"/>
        <end position="360"/>
    </location>
</feature>
<feature type="compositionally biased region" description="Basic and acidic residues" evidence="4">
    <location>
        <begin position="328"/>
        <end position="349"/>
    </location>
</feature>
<evidence type="ECO:0000313" key="8">
    <source>
        <dbReference type="Proteomes" id="UP000680750"/>
    </source>
</evidence>
<keyword evidence="3" id="KW-0234">DNA repair</keyword>
<feature type="region of interest" description="Disordered" evidence="4">
    <location>
        <begin position="254"/>
        <end position="361"/>
    </location>
</feature>
<dbReference type="InterPro" id="IPR016194">
    <property type="entry name" value="SPOC-like_C_dom_sf"/>
</dbReference>
<accession>A0A810L8E1</accession>
<feature type="domain" description="Ku" evidence="5">
    <location>
        <begin position="53"/>
        <end position="183"/>
    </location>
</feature>
<dbReference type="Pfam" id="PF07498">
    <property type="entry name" value="Rho_N"/>
    <property type="match status" value="1"/>
</dbReference>
<dbReference type="KEGG" id="aser:Asera_56150"/>
<dbReference type="GO" id="GO:0006303">
    <property type="term" value="P:double-strand break repair via nonhomologous end joining"/>
    <property type="evidence" value="ECO:0007669"/>
    <property type="project" value="UniProtKB-UniRule"/>
</dbReference>
<gene>
    <name evidence="7" type="primary">ku_2</name>
    <name evidence="3" type="synonym">ku</name>
    <name evidence="7" type="ORF">Asera_56150</name>
</gene>
<evidence type="ECO:0000313" key="7">
    <source>
        <dbReference type="EMBL" id="BCJ31507.1"/>
    </source>
</evidence>